<accession>A0A2K0WW99</accession>
<dbReference type="STRING" id="42673.A0A2K0WW99"/>
<protein>
    <recommendedName>
        <fullName evidence="1">Protein kinase domain-containing protein</fullName>
    </recommendedName>
</protein>
<gene>
    <name evidence="2" type="ORF">FNYG_00251</name>
</gene>
<dbReference type="PROSITE" id="PS50011">
    <property type="entry name" value="PROTEIN_KINASE_DOM"/>
    <property type="match status" value="1"/>
</dbReference>
<evidence type="ECO:0000313" key="3">
    <source>
        <dbReference type="Proteomes" id="UP000236664"/>
    </source>
</evidence>
<dbReference type="InterPro" id="IPR011009">
    <property type="entry name" value="Kinase-like_dom_sf"/>
</dbReference>
<dbReference type="Gene3D" id="1.10.510.10">
    <property type="entry name" value="Transferase(Phosphotransferase) domain 1"/>
    <property type="match status" value="1"/>
</dbReference>
<dbReference type="EMBL" id="MTQA01000012">
    <property type="protein sequence ID" value="PNP86549.1"/>
    <property type="molecule type" value="Genomic_DNA"/>
</dbReference>
<sequence>MGDMVEIEATDDIAVYELHGAIGDGADMVLGFNGCLISVSISPSNGSSAKDTQGQKDRPLQDHFIDVIDKATVRQDVDEYEELVDEVFIVILDAGRPLFRQLTSSQDRQALGESLHHYLFPPFFHFRLEAPAPTGSVSIIPISSDDTNIIYTVDLASDRGFQEELGICQDLPSYTPEELFATEVFERGARSVTAAVHVQGQDMLCKASGEPDRISSTRTGREIQCLHKIREYFPSGSIRVPQILGYVHHNDTKQILGLLRQWVPGRCLDDIVTSATPENKAKWASQVRGTIDALHQHGLIWGNAKTGNIIIDEQDNAWLIDFGGGYTPGWIDEDLAETKEGDEQALEKITKLLSGSGDMSASP</sequence>
<proteinExistence type="predicted"/>
<dbReference type="AlphaFoldDB" id="A0A2K0WW99"/>
<dbReference type="OrthoDB" id="4062651at2759"/>
<evidence type="ECO:0000259" key="1">
    <source>
        <dbReference type="PROSITE" id="PS50011"/>
    </source>
</evidence>
<dbReference type="Proteomes" id="UP000236664">
    <property type="component" value="Unassembled WGS sequence"/>
</dbReference>
<feature type="domain" description="Protein kinase" evidence="1">
    <location>
        <begin position="126"/>
        <end position="363"/>
    </location>
</feature>
<dbReference type="GO" id="GO:0005524">
    <property type="term" value="F:ATP binding"/>
    <property type="evidence" value="ECO:0007669"/>
    <property type="project" value="InterPro"/>
</dbReference>
<dbReference type="InterPro" id="IPR000719">
    <property type="entry name" value="Prot_kinase_dom"/>
</dbReference>
<reference evidence="2 3" key="1">
    <citation type="submission" date="2017-06" db="EMBL/GenBank/DDBJ databases">
        <title>Genome of Fusarium nygamai isolate CS10214.</title>
        <authorList>
            <person name="Gardiner D.M."/>
            <person name="Obanor F."/>
            <person name="Kazan K."/>
        </authorList>
    </citation>
    <scope>NUCLEOTIDE SEQUENCE [LARGE SCALE GENOMIC DNA]</scope>
    <source>
        <strain evidence="2 3">CS10214</strain>
    </source>
</reference>
<dbReference type="GO" id="GO:0004672">
    <property type="term" value="F:protein kinase activity"/>
    <property type="evidence" value="ECO:0007669"/>
    <property type="project" value="InterPro"/>
</dbReference>
<evidence type="ECO:0000313" key="2">
    <source>
        <dbReference type="EMBL" id="PNP86549.1"/>
    </source>
</evidence>
<name>A0A2K0WW99_GIBNY</name>
<keyword evidence="3" id="KW-1185">Reference proteome</keyword>
<dbReference type="SUPFAM" id="SSF56112">
    <property type="entry name" value="Protein kinase-like (PK-like)"/>
    <property type="match status" value="1"/>
</dbReference>
<organism evidence="2 3">
    <name type="scientific">Gibberella nygamai</name>
    <name type="common">Bean root rot disease fungus</name>
    <name type="synonym">Fusarium nygamai</name>
    <dbReference type="NCBI Taxonomy" id="42673"/>
    <lineage>
        <taxon>Eukaryota</taxon>
        <taxon>Fungi</taxon>
        <taxon>Dikarya</taxon>
        <taxon>Ascomycota</taxon>
        <taxon>Pezizomycotina</taxon>
        <taxon>Sordariomycetes</taxon>
        <taxon>Hypocreomycetidae</taxon>
        <taxon>Hypocreales</taxon>
        <taxon>Nectriaceae</taxon>
        <taxon>Fusarium</taxon>
        <taxon>Fusarium fujikuroi species complex</taxon>
    </lineage>
</organism>
<comment type="caution">
    <text evidence="2">The sequence shown here is derived from an EMBL/GenBank/DDBJ whole genome shotgun (WGS) entry which is preliminary data.</text>
</comment>